<evidence type="ECO:0000313" key="2">
    <source>
        <dbReference type="EMBL" id="KAF9966755.1"/>
    </source>
</evidence>
<feature type="compositionally biased region" description="Basic and acidic residues" evidence="1">
    <location>
        <begin position="152"/>
        <end position="163"/>
    </location>
</feature>
<feature type="region of interest" description="Disordered" evidence="1">
    <location>
        <begin position="234"/>
        <end position="272"/>
    </location>
</feature>
<dbReference type="AlphaFoldDB" id="A0A9P6JBT8"/>
<feature type="compositionally biased region" description="Polar residues" evidence="1">
    <location>
        <begin position="59"/>
        <end position="70"/>
    </location>
</feature>
<accession>A0A9P6JBT8</accession>
<organism evidence="2 3">
    <name type="scientific">Mortierella alpina</name>
    <name type="common">Oleaginous fungus</name>
    <name type="synonym">Mortierella renispora</name>
    <dbReference type="NCBI Taxonomy" id="64518"/>
    <lineage>
        <taxon>Eukaryota</taxon>
        <taxon>Fungi</taxon>
        <taxon>Fungi incertae sedis</taxon>
        <taxon>Mucoromycota</taxon>
        <taxon>Mortierellomycotina</taxon>
        <taxon>Mortierellomycetes</taxon>
        <taxon>Mortierellales</taxon>
        <taxon>Mortierellaceae</taxon>
        <taxon>Mortierella</taxon>
    </lineage>
</organism>
<feature type="compositionally biased region" description="Acidic residues" evidence="1">
    <location>
        <begin position="242"/>
        <end position="254"/>
    </location>
</feature>
<feature type="region of interest" description="Disordered" evidence="1">
    <location>
        <begin position="83"/>
        <end position="177"/>
    </location>
</feature>
<reference evidence="2" key="1">
    <citation type="journal article" date="2020" name="Fungal Divers.">
        <title>Resolving the Mortierellaceae phylogeny through synthesis of multi-gene phylogenetics and phylogenomics.</title>
        <authorList>
            <person name="Vandepol N."/>
            <person name="Liber J."/>
            <person name="Desiro A."/>
            <person name="Na H."/>
            <person name="Kennedy M."/>
            <person name="Barry K."/>
            <person name="Grigoriev I.V."/>
            <person name="Miller A.N."/>
            <person name="O'Donnell K."/>
            <person name="Stajich J.E."/>
            <person name="Bonito G."/>
        </authorList>
    </citation>
    <scope>NUCLEOTIDE SEQUENCE</scope>
    <source>
        <strain evidence="2">CK1249</strain>
    </source>
</reference>
<evidence type="ECO:0000256" key="1">
    <source>
        <dbReference type="SAM" id="MobiDB-lite"/>
    </source>
</evidence>
<feature type="compositionally biased region" description="Polar residues" evidence="1">
    <location>
        <begin position="83"/>
        <end position="93"/>
    </location>
</feature>
<feature type="compositionally biased region" description="Acidic residues" evidence="1">
    <location>
        <begin position="106"/>
        <end position="125"/>
    </location>
</feature>
<keyword evidence="3" id="KW-1185">Reference proteome</keyword>
<protein>
    <submittedName>
        <fullName evidence="2">Uncharacterized protein</fullName>
    </submittedName>
</protein>
<name>A0A9P6JBT8_MORAP</name>
<feature type="region of interest" description="Disordered" evidence="1">
    <location>
        <begin position="15"/>
        <end position="70"/>
    </location>
</feature>
<evidence type="ECO:0000313" key="3">
    <source>
        <dbReference type="Proteomes" id="UP000738359"/>
    </source>
</evidence>
<dbReference type="Proteomes" id="UP000738359">
    <property type="component" value="Unassembled WGS sequence"/>
</dbReference>
<proteinExistence type="predicted"/>
<dbReference type="OrthoDB" id="10630527at2759"/>
<gene>
    <name evidence="2" type="ORF">BGZ70_001369</name>
</gene>
<sequence>RAQTLEARWQEVLLEMAASEEDDDELVDDEDAEDAEEEDESGGTEEEQEEKEQQDDARSQSSKMAATTSVTAKLNEASLATINANIKGNQQHPPTTPIPASIQGTEDGEEEEEDEHEREGGDEEEDRRRMVQARKVTSRSDNALDMYSKYKNKAERTEGDKDGTSVTDQGDQNDGLLGADATLEQMVNSDNVAHITFYIQRLKTDTVAKARNGSKFAALEGMKNVKVLQQRLDDLEGNGQEEPMEQTEGEADDSSEAKTMPAAVDVTHAKEA</sequence>
<feature type="non-terminal residue" evidence="2">
    <location>
        <position position="1"/>
    </location>
</feature>
<dbReference type="EMBL" id="JAAAHY010000130">
    <property type="protein sequence ID" value="KAF9966755.1"/>
    <property type="molecule type" value="Genomic_DNA"/>
</dbReference>
<comment type="caution">
    <text evidence="2">The sequence shown here is derived from an EMBL/GenBank/DDBJ whole genome shotgun (WGS) entry which is preliminary data.</text>
</comment>
<feature type="compositionally biased region" description="Acidic residues" evidence="1">
    <location>
        <begin position="18"/>
        <end position="53"/>
    </location>
</feature>